<proteinExistence type="predicted"/>
<evidence type="ECO:0000313" key="4">
    <source>
        <dbReference type="Proteomes" id="UP000019132"/>
    </source>
</evidence>
<feature type="compositionally biased region" description="Polar residues" evidence="2">
    <location>
        <begin position="370"/>
        <end position="390"/>
    </location>
</feature>
<protein>
    <recommendedName>
        <fullName evidence="5">OTU domain-containing protein</fullName>
    </recommendedName>
</protein>
<keyword evidence="4" id="KW-1185">Reference proteome</keyword>
<evidence type="ECO:0000256" key="2">
    <source>
        <dbReference type="SAM" id="MobiDB-lite"/>
    </source>
</evidence>
<organism evidence="3 4">
    <name type="scientific">Globisporangium ultimum (strain ATCC 200006 / CBS 805.95 / DAOM BR144)</name>
    <name type="common">Pythium ultimum</name>
    <dbReference type="NCBI Taxonomy" id="431595"/>
    <lineage>
        <taxon>Eukaryota</taxon>
        <taxon>Sar</taxon>
        <taxon>Stramenopiles</taxon>
        <taxon>Oomycota</taxon>
        <taxon>Peronosporomycetes</taxon>
        <taxon>Pythiales</taxon>
        <taxon>Pythiaceae</taxon>
        <taxon>Globisporangium</taxon>
    </lineage>
</organism>
<feature type="region of interest" description="Disordered" evidence="2">
    <location>
        <begin position="370"/>
        <end position="431"/>
    </location>
</feature>
<dbReference type="Proteomes" id="UP000019132">
    <property type="component" value="Unassembled WGS sequence"/>
</dbReference>
<reference evidence="4" key="1">
    <citation type="journal article" date="2010" name="Genome Biol.">
        <title>Genome sequence of the necrotrophic plant pathogen Pythium ultimum reveals original pathogenicity mechanisms and effector repertoire.</title>
        <authorList>
            <person name="Levesque C.A."/>
            <person name="Brouwer H."/>
            <person name="Cano L."/>
            <person name="Hamilton J.P."/>
            <person name="Holt C."/>
            <person name="Huitema E."/>
            <person name="Raffaele S."/>
            <person name="Robideau G.P."/>
            <person name="Thines M."/>
            <person name="Win J."/>
            <person name="Zerillo M.M."/>
            <person name="Beakes G.W."/>
            <person name="Boore J.L."/>
            <person name="Busam D."/>
            <person name="Dumas B."/>
            <person name="Ferriera S."/>
            <person name="Fuerstenberg S.I."/>
            <person name="Gachon C.M."/>
            <person name="Gaulin E."/>
            <person name="Govers F."/>
            <person name="Grenville-Briggs L."/>
            <person name="Horner N."/>
            <person name="Hostetler J."/>
            <person name="Jiang R.H."/>
            <person name="Johnson J."/>
            <person name="Krajaejun T."/>
            <person name="Lin H."/>
            <person name="Meijer H.J."/>
            <person name="Moore B."/>
            <person name="Morris P."/>
            <person name="Phuntmart V."/>
            <person name="Puiu D."/>
            <person name="Shetty J."/>
            <person name="Stajich J.E."/>
            <person name="Tripathy S."/>
            <person name="Wawra S."/>
            <person name="van West P."/>
            <person name="Whitty B.R."/>
            <person name="Coutinho P.M."/>
            <person name="Henrissat B."/>
            <person name="Martin F."/>
            <person name="Thomas P.D."/>
            <person name="Tyler B.M."/>
            <person name="De Vries R.P."/>
            <person name="Kamoun S."/>
            <person name="Yandell M."/>
            <person name="Tisserat N."/>
            <person name="Buell C.R."/>
        </authorList>
    </citation>
    <scope>NUCLEOTIDE SEQUENCE</scope>
    <source>
        <strain evidence="4">DAOM:BR144</strain>
    </source>
</reference>
<keyword evidence="1" id="KW-0175">Coiled coil</keyword>
<feature type="compositionally biased region" description="Basic and acidic residues" evidence="2">
    <location>
        <begin position="37"/>
        <end position="67"/>
    </location>
</feature>
<feature type="compositionally biased region" description="Acidic residues" evidence="2">
    <location>
        <begin position="407"/>
        <end position="416"/>
    </location>
</feature>
<reference evidence="3" key="3">
    <citation type="submission" date="2015-02" db="UniProtKB">
        <authorList>
            <consortium name="EnsemblProtists"/>
        </authorList>
    </citation>
    <scope>IDENTIFICATION</scope>
    <source>
        <strain evidence="3">DAOM BR144</strain>
    </source>
</reference>
<dbReference type="EMBL" id="GL376567">
    <property type="status" value="NOT_ANNOTATED_CDS"/>
    <property type="molecule type" value="Genomic_DNA"/>
</dbReference>
<evidence type="ECO:0000313" key="3">
    <source>
        <dbReference type="EnsemblProtists" id="PYU1_T004346"/>
    </source>
</evidence>
<feature type="compositionally biased region" description="Basic and acidic residues" evidence="2">
    <location>
        <begin position="417"/>
        <end position="431"/>
    </location>
</feature>
<reference evidence="4" key="2">
    <citation type="submission" date="2010-04" db="EMBL/GenBank/DDBJ databases">
        <authorList>
            <person name="Buell R."/>
            <person name="Hamilton J."/>
            <person name="Hostetler J."/>
        </authorList>
    </citation>
    <scope>NUCLEOTIDE SEQUENCE [LARGE SCALE GENOMIC DNA]</scope>
    <source>
        <strain evidence="4">DAOM:BR144</strain>
    </source>
</reference>
<dbReference type="AlphaFoldDB" id="K3WHA4"/>
<dbReference type="InParanoid" id="K3WHA4"/>
<accession>K3WHA4</accession>
<name>K3WHA4_GLOUD</name>
<dbReference type="eggNOG" id="ENOG502T0UU">
    <property type="taxonomic scope" value="Eukaryota"/>
</dbReference>
<feature type="compositionally biased region" description="Basic and acidic residues" evidence="2">
    <location>
        <begin position="1"/>
        <end position="12"/>
    </location>
</feature>
<dbReference type="HOGENOM" id="CLU_637129_0_0_1"/>
<dbReference type="EnsemblProtists" id="PYU1_T004346">
    <property type="protein sequence ID" value="PYU1_T004346"/>
    <property type="gene ID" value="PYU1_G004336"/>
</dbReference>
<dbReference type="VEuPathDB" id="FungiDB:PYU1_G004336"/>
<sequence>STRPDGWKEAGRRKGSKNPKASQQLTPKGILKTGAHAQREAGKEVVDLTHGHNGGEEELKTETVDHKRQSRQQSTSFQPLIEDRNIIKWVKQMDRIQRELLNQYDQYEVEKDCLIEENASMETDDRLIAFDTLLDACGLREVKVASNGNCQCVVTTQSMLQVEPSTESTKKLVEIHVGKLKKGLRAAAFCNFELHFPKDTWYNSLSILHRTKDKLTDVEMGKEFRQYFDDIASSTSNLTQIIPSTHWGGWDTLRMAAYLLNTPILLVSNAIKYEKRLFFSVIHPREELRHGHTFKTGHLCSVSSAGWRAELLNAKHEAVSEGARLPIVVHYRSGHYTSLFFSKKSKLTGSNSMTYQSSLSQFLETSKESVINGTSSNGSRTDMNANNGQDDVNMDDHEKNDFTPTFENDDSSSENAEDIHGDGEADTHALP</sequence>
<feature type="region of interest" description="Disordered" evidence="2">
    <location>
        <begin position="1"/>
        <end position="77"/>
    </location>
</feature>
<evidence type="ECO:0008006" key="5">
    <source>
        <dbReference type="Google" id="ProtNLM"/>
    </source>
</evidence>
<feature type="coiled-coil region" evidence="1">
    <location>
        <begin position="90"/>
        <end position="124"/>
    </location>
</feature>
<evidence type="ECO:0000256" key="1">
    <source>
        <dbReference type="SAM" id="Coils"/>
    </source>
</evidence>